<reference evidence="10" key="1">
    <citation type="submission" date="2023-06" db="EMBL/GenBank/DDBJ databases">
        <title>Genomic of Parafulvivirga corallium.</title>
        <authorList>
            <person name="Wang G."/>
        </authorList>
    </citation>
    <scope>NUCLEOTIDE SEQUENCE</scope>
    <source>
        <strain evidence="10">BMA10</strain>
    </source>
</reference>
<feature type="transmembrane region" description="Helical" evidence="8">
    <location>
        <begin position="129"/>
        <end position="153"/>
    </location>
</feature>
<accession>A0ABT8KVS6</accession>
<feature type="domain" description="ArnT-like N-terminal" evidence="9">
    <location>
        <begin position="13"/>
        <end position="241"/>
    </location>
</feature>
<name>A0ABT8KVS6_9BACT</name>
<organism evidence="10 11">
    <name type="scientific">Splendidivirga corallicola</name>
    <dbReference type="NCBI Taxonomy" id="3051826"/>
    <lineage>
        <taxon>Bacteria</taxon>
        <taxon>Pseudomonadati</taxon>
        <taxon>Bacteroidota</taxon>
        <taxon>Cytophagia</taxon>
        <taxon>Cytophagales</taxon>
        <taxon>Splendidivirgaceae</taxon>
        <taxon>Splendidivirga</taxon>
    </lineage>
</organism>
<dbReference type="RefSeq" id="WP_346754908.1">
    <property type="nucleotide sequence ID" value="NZ_JAUJEA010000013.1"/>
</dbReference>
<evidence type="ECO:0000256" key="4">
    <source>
        <dbReference type="ARBA" id="ARBA00022679"/>
    </source>
</evidence>
<dbReference type="PANTHER" id="PTHR33908">
    <property type="entry name" value="MANNOSYLTRANSFERASE YKCB-RELATED"/>
    <property type="match status" value="1"/>
</dbReference>
<evidence type="ECO:0000256" key="3">
    <source>
        <dbReference type="ARBA" id="ARBA00022676"/>
    </source>
</evidence>
<keyword evidence="2" id="KW-1003">Cell membrane</keyword>
<feature type="transmembrane region" description="Helical" evidence="8">
    <location>
        <begin position="326"/>
        <end position="344"/>
    </location>
</feature>
<dbReference type="PANTHER" id="PTHR33908:SF3">
    <property type="entry name" value="UNDECAPRENYL PHOSPHATE-ALPHA-4-AMINO-4-DEOXY-L-ARABINOSE ARABINOSYL TRANSFERASE"/>
    <property type="match status" value="1"/>
</dbReference>
<protein>
    <submittedName>
        <fullName evidence="10">Glycosyltransferase family 39 protein</fullName>
    </submittedName>
</protein>
<feature type="transmembrane region" description="Helical" evidence="8">
    <location>
        <begin position="351"/>
        <end position="371"/>
    </location>
</feature>
<dbReference type="InterPro" id="IPR050297">
    <property type="entry name" value="LipidA_mod_glycosyltrf_83"/>
</dbReference>
<feature type="transmembrane region" description="Helical" evidence="8">
    <location>
        <begin position="267"/>
        <end position="290"/>
    </location>
</feature>
<feature type="transmembrane region" description="Helical" evidence="8">
    <location>
        <begin position="165"/>
        <end position="198"/>
    </location>
</feature>
<proteinExistence type="predicted"/>
<evidence type="ECO:0000259" key="9">
    <source>
        <dbReference type="Pfam" id="PF02366"/>
    </source>
</evidence>
<keyword evidence="7 8" id="KW-0472">Membrane</keyword>
<evidence type="ECO:0000313" key="10">
    <source>
        <dbReference type="EMBL" id="MDN5204886.1"/>
    </source>
</evidence>
<feature type="transmembrane region" description="Helical" evidence="8">
    <location>
        <begin position="88"/>
        <end position="109"/>
    </location>
</feature>
<comment type="caution">
    <text evidence="10">The sequence shown here is derived from an EMBL/GenBank/DDBJ whole genome shotgun (WGS) entry which is preliminary data.</text>
</comment>
<evidence type="ECO:0000256" key="5">
    <source>
        <dbReference type="ARBA" id="ARBA00022692"/>
    </source>
</evidence>
<keyword evidence="11" id="KW-1185">Reference proteome</keyword>
<sequence>MLNDKHRPKFSFLVLAVVAIILFRFVLTFTIPLLDRTEARYAEIARLMVETGEWVVLQIDYNIPFWAKPPLSTWLSALSFKLFGINELAARLPSFLLSISLIFILHSFVKKRNISFFLLAFVLVTTPQYLLHAGVVSTDTVLAFCVTMMMLSFWKAMSSENSLLWKYLFFVFLGLGLLAKGPLVLVLTGPPLFVWALLQKDVLKQLLTKLPWLIGLPITLLIAMPWYFLTEQRSPGFVDYFIVGEHFNRFLESGWRGDLYGKPKSQAIGMIWLFLMAFAFPWVQIVFYWLWKRRKEIWKDKWISFLTLWLLWTPLFFTLSKNVLHTYILPVMAPVALIICCMWHEYRFKKLALGIASVFPIVVFITFLFIYTPGRLDFYLNTDKHFMVMGNLNNSKNTQSVYYWKNKSYSGQFYSHGKAELIKDTTTFEAILSENSNKYYVVIDNDDIKKMPWLYFERLEIIHRNYRTTLFVHKDE</sequence>
<dbReference type="InterPro" id="IPR003342">
    <property type="entry name" value="ArnT-like_N"/>
</dbReference>
<evidence type="ECO:0000313" key="11">
    <source>
        <dbReference type="Proteomes" id="UP001172082"/>
    </source>
</evidence>
<evidence type="ECO:0000256" key="8">
    <source>
        <dbReference type="SAM" id="Phobius"/>
    </source>
</evidence>
<keyword evidence="5 8" id="KW-0812">Transmembrane</keyword>
<comment type="subcellular location">
    <subcellularLocation>
        <location evidence="1">Cell membrane</location>
        <topology evidence="1">Multi-pass membrane protein</topology>
    </subcellularLocation>
</comment>
<evidence type="ECO:0000256" key="6">
    <source>
        <dbReference type="ARBA" id="ARBA00022989"/>
    </source>
</evidence>
<dbReference type="Pfam" id="PF02366">
    <property type="entry name" value="PMT"/>
    <property type="match status" value="1"/>
</dbReference>
<keyword evidence="4" id="KW-0808">Transferase</keyword>
<feature type="transmembrane region" description="Helical" evidence="8">
    <location>
        <begin position="210"/>
        <end position="229"/>
    </location>
</feature>
<evidence type="ECO:0000256" key="1">
    <source>
        <dbReference type="ARBA" id="ARBA00004651"/>
    </source>
</evidence>
<evidence type="ECO:0000256" key="7">
    <source>
        <dbReference type="ARBA" id="ARBA00023136"/>
    </source>
</evidence>
<gene>
    <name evidence="10" type="ORF">QQ008_26075</name>
</gene>
<evidence type="ECO:0000256" key="2">
    <source>
        <dbReference type="ARBA" id="ARBA00022475"/>
    </source>
</evidence>
<keyword evidence="6 8" id="KW-1133">Transmembrane helix</keyword>
<feature type="transmembrane region" description="Helical" evidence="8">
    <location>
        <begin position="302"/>
        <end position="320"/>
    </location>
</feature>
<keyword evidence="3" id="KW-0328">Glycosyltransferase</keyword>
<feature type="transmembrane region" description="Helical" evidence="8">
    <location>
        <begin position="12"/>
        <end position="34"/>
    </location>
</feature>
<dbReference type="Proteomes" id="UP001172082">
    <property type="component" value="Unassembled WGS sequence"/>
</dbReference>
<dbReference type="EMBL" id="JAUJEA010000013">
    <property type="protein sequence ID" value="MDN5204886.1"/>
    <property type="molecule type" value="Genomic_DNA"/>
</dbReference>